<keyword evidence="11" id="KW-1185">Reference proteome</keyword>
<comment type="function">
    <text evidence="7">With S4 and S12 plays an important role in translational accuracy.</text>
</comment>
<evidence type="ECO:0000313" key="11">
    <source>
        <dbReference type="Proteomes" id="UP000594468"/>
    </source>
</evidence>
<evidence type="ECO:0000259" key="9">
    <source>
        <dbReference type="PROSITE" id="PS50881"/>
    </source>
</evidence>
<accession>A0A7S8ED75</accession>
<dbReference type="Gene3D" id="3.30.230.10">
    <property type="match status" value="1"/>
</dbReference>
<comment type="function">
    <text evidence="7">Located at the back of the 30S subunit body where it stabilizes the conformation of the head with respect to the body.</text>
</comment>
<dbReference type="Pfam" id="PF03719">
    <property type="entry name" value="Ribosomal_S5_C"/>
    <property type="match status" value="1"/>
</dbReference>
<evidence type="ECO:0000256" key="4">
    <source>
        <dbReference type="ARBA" id="ARBA00022980"/>
    </source>
</evidence>
<keyword evidence="4 7" id="KW-0689">Ribosomal protein</keyword>
<evidence type="ECO:0000256" key="1">
    <source>
        <dbReference type="ARBA" id="ARBA00008945"/>
    </source>
</evidence>
<dbReference type="HAMAP" id="MF_01307_B">
    <property type="entry name" value="Ribosomal_uS5_B"/>
    <property type="match status" value="1"/>
</dbReference>
<dbReference type="SUPFAM" id="SSF54211">
    <property type="entry name" value="Ribosomal protein S5 domain 2-like"/>
    <property type="match status" value="1"/>
</dbReference>
<dbReference type="InterPro" id="IPR014721">
    <property type="entry name" value="Ribsml_uS5_D2-typ_fold_subgr"/>
</dbReference>
<dbReference type="RefSeq" id="WP_195172878.1">
    <property type="nucleotide sequence ID" value="NZ_CP062983.1"/>
</dbReference>
<dbReference type="PROSITE" id="PS50881">
    <property type="entry name" value="S5_DSRBD"/>
    <property type="match status" value="1"/>
</dbReference>
<dbReference type="GO" id="GO:0015935">
    <property type="term" value="C:small ribosomal subunit"/>
    <property type="evidence" value="ECO:0007669"/>
    <property type="project" value="InterPro"/>
</dbReference>
<dbReference type="SUPFAM" id="SSF54768">
    <property type="entry name" value="dsRNA-binding domain-like"/>
    <property type="match status" value="1"/>
</dbReference>
<dbReference type="PANTHER" id="PTHR48277">
    <property type="entry name" value="MITOCHONDRIAL RIBOSOMAL PROTEIN S5"/>
    <property type="match status" value="1"/>
</dbReference>
<dbReference type="PANTHER" id="PTHR48277:SF1">
    <property type="entry name" value="MITOCHONDRIAL RIBOSOMAL PROTEIN S5"/>
    <property type="match status" value="1"/>
</dbReference>
<dbReference type="AlphaFoldDB" id="A0A7S8ED75"/>
<keyword evidence="2 7" id="KW-0699">rRNA-binding</keyword>
<proteinExistence type="inferred from homology"/>
<evidence type="ECO:0000256" key="2">
    <source>
        <dbReference type="ARBA" id="ARBA00022730"/>
    </source>
</evidence>
<dbReference type="GO" id="GO:0019843">
    <property type="term" value="F:rRNA binding"/>
    <property type="evidence" value="ECO:0007669"/>
    <property type="project" value="UniProtKB-UniRule"/>
</dbReference>
<comment type="domain">
    <text evidence="7">The N-terminal domain interacts with the head of the 30S subunit; the C-terminal domain interacts with the body and contacts protein S4. The interaction surface between S4 and S5 is involved in control of translational fidelity.</text>
</comment>
<protein>
    <recommendedName>
        <fullName evidence="6 7">Small ribosomal subunit protein uS5</fullName>
    </recommendedName>
</protein>
<evidence type="ECO:0000256" key="3">
    <source>
        <dbReference type="ARBA" id="ARBA00022884"/>
    </source>
</evidence>
<dbReference type="InterPro" id="IPR020568">
    <property type="entry name" value="Ribosomal_Su5_D2-typ_SF"/>
</dbReference>
<feature type="domain" description="S5 DRBM" evidence="9">
    <location>
        <begin position="20"/>
        <end position="83"/>
    </location>
</feature>
<gene>
    <name evidence="7 10" type="primary">rpsE</name>
    <name evidence="10" type="ORF">G4Y79_10705</name>
</gene>
<keyword evidence="5 7" id="KW-0687">Ribonucleoprotein</keyword>
<name>A0A7S8ED75_9CHLR</name>
<sequence length="185" mass="20110">MADNRGRRRDRRRDDEREELDERVVDIRRVAKVIRGGRRFAFRTVVVVGDGKGRIGIGVGKARAVPDSIRKANEKARANIKRVSLADTTIPYTVTGRFGGARVLLKPAAPGTGVIAGGGVRAVLEVAGVHNILSKSQGSANLLNVAMATIDALIQLKSPEMLAEMRGKPLVEVMPVWQRRGRGKE</sequence>
<dbReference type="EMBL" id="CP062983">
    <property type="protein sequence ID" value="QPC84815.1"/>
    <property type="molecule type" value="Genomic_DNA"/>
</dbReference>
<dbReference type="NCBIfam" id="TIGR01021">
    <property type="entry name" value="rpsE_bact"/>
    <property type="match status" value="1"/>
</dbReference>
<dbReference type="InterPro" id="IPR013810">
    <property type="entry name" value="Ribosomal_uS5_N"/>
</dbReference>
<evidence type="ECO:0000256" key="6">
    <source>
        <dbReference type="ARBA" id="ARBA00035255"/>
    </source>
</evidence>
<dbReference type="Pfam" id="PF00333">
    <property type="entry name" value="Ribosomal_S5"/>
    <property type="match status" value="1"/>
</dbReference>
<dbReference type="Proteomes" id="UP000594468">
    <property type="component" value="Chromosome"/>
</dbReference>
<evidence type="ECO:0000256" key="8">
    <source>
        <dbReference type="RuleBase" id="RU003823"/>
    </source>
</evidence>
<dbReference type="InterPro" id="IPR005324">
    <property type="entry name" value="Ribosomal_uS5_C"/>
</dbReference>
<dbReference type="InterPro" id="IPR000851">
    <property type="entry name" value="Ribosomal_uS5"/>
</dbReference>
<evidence type="ECO:0000256" key="7">
    <source>
        <dbReference type="HAMAP-Rule" id="MF_01307"/>
    </source>
</evidence>
<dbReference type="Gene3D" id="3.30.160.20">
    <property type="match status" value="1"/>
</dbReference>
<dbReference type="GO" id="GO:0005737">
    <property type="term" value="C:cytoplasm"/>
    <property type="evidence" value="ECO:0007669"/>
    <property type="project" value="UniProtKB-ARBA"/>
</dbReference>
<dbReference type="KEGG" id="pmet:G4Y79_10705"/>
<dbReference type="InterPro" id="IPR005712">
    <property type="entry name" value="Ribosomal_uS5_bac-type"/>
</dbReference>
<evidence type="ECO:0000313" key="10">
    <source>
        <dbReference type="EMBL" id="QPC84815.1"/>
    </source>
</evidence>
<dbReference type="GO" id="GO:0003735">
    <property type="term" value="F:structural constituent of ribosome"/>
    <property type="evidence" value="ECO:0007669"/>
    <property type="project" value="UniProtKB-UniRule"/>
</dbReference>
<organism evidence="10 11">
    <name type="scientific">Phototrophicus methaneseepsis</name>
    <dbReference type="NCBI Taxonomy" id="2710758"/>
    <lineage>
        <taxon>Bacteria</taxon>
        <taxon>Bacillati</taxon>
        <taxon>Chloroflexota</taxon>
        <taxon>Candidatus Thermofontia</taxon>
        <taxon>Phototrophicales</taxon>
        <taxon>Phototrophicaceae</taxon>
        <taxon>Phototrophicus</taxon>
    </lineage>
</organism>
<reference evidence="10 11" key="1">
    <citation type="submission" date="2020-02" db="EMBL/GenBank/DDBJ databases">
        <authorList>
            <person name="Zheng R.K."/>
            <person name="Sun C.M."/>
        </authorList>
    </citation>
    <scope>NUCLEOTIDE SEQUENCE [LARGE SCALE GENOMIC DNA]</scope>
    <source>
        <strain evidence="11">rifampicinis</strain>
    </source>
</reference>
<dbReference type="FunFam" id="3.30.230.10:FF:000002">
    <property type="entry name" value="30S ribosomal protein S5"/>
    <property type="match status" value="1"/>
</dbReference>
<dbReference type="GO" id="GO:0006412">
    <property type="term" value="P:translation"/>
    <property type="evidence" value="ECO:0007669"/>
    <property type="project" value="UniProtKB-UniRule"/>
</dbReference>
<keyword evidence="3 7" id="KW-0694">RNA-binding</keyword>
<comment type="subunit">
    <text evidence="7">Part of the 30S ribosomal subunit. Contacts proteins S4 and S8.</text>
</comment>
<evidence type="ECO:0000256" key="5">
    <source>
        <dbReference type="ARBA" id="ARBA00023274"/>
    </source>
</evidence>
<comment type="similarity">
    <text evidence="1 7 8">Belongs to the universal ribosomal protein uS5 family.</text>
</comment>